<feature type="domain" description="HTH LytTR-type" evidence="2">
    <location>
        <begin position="177"/>
        <end position="263"/>
    </location>
</feature>
<keyword evidence="1" id="KW-1133">Transmembrane helix</keyword>
<keyword evidence="1" id="KW-0812">Transmembrane</keyword>
<dbReference type="SMART" id="SM00850">
    <property type="entry name" value="LytTR"/>
    <property type="match status" value="1"/>
</dbReference>
<gene>
    <name evidence="3" type="ORF">BXY66_0324</name>
</gene>
<evidence type="ECO:0000256" key="1">
    <source>
        <dbReference type="SAM" id="Phobius"/>
    </source>
</evidence>
<keyword evidence="3" id="KW-0238">DNA-binding</keyword>
<comment type="caution">
    <text evidence="3">The sequence shown here is derived from an EMBL/GenBank/DDBJ whole genome shotgun (WGS) entry which is preliminary data.</text>
</comment>
<keyword evidence="1" id="KW-0472">Membrane</keyword>
<evidence type="ECO:0000313" key="3">
    <source>
        <dbReference type="EMBL" id="TCL08289.1"/>
    </source>
</evidence>
<dbReference type="InterPro" id="IPR007492">
    <property type="entry name" value="LytTR_DNA-bd_dom"/>
</dbReference>
<reference evidence="3 4" key="1">
    <citation type="submission" date="2019-03" db="EMBL/GenBank/DDBJ databases">
        <title>Genomic Encyclopedia of Archaeal and Bacterial Type Strains, Phase II (KMG-II): from individual species to whole genera.</title>
        <authorList>
            <person name="Goeker M."/>
        </authorList>
    </citation>
    <scope>NUCLEOTIDE SEQUENCE [LARGE SCALE GENOMIC DNA]</scope>
    <source>
        <strain evidence="3 4">DSM 26433</strain>
    </source>
</reference>
<feature type="transmembrane region" description="Helical" evidence="1">
    <location>
        <begin position="116"/>
        <end position="134"/>
    </location>
</feature>
<proteinExistence type="predicted"/>
<sequence length="267" mass="30089">MAHGSYSIYSSRTAKYLFSPIILALSLCLLGVQGLDAPVPFAINFLFWATIITANWMLCDLMIRWLDKHLTFDHSIKMFAVPLIGSVFVAIPQTSMVLFCLELFSKGAYELEPLSLSLRVTSVSAALSLLLFNMRQFHTRNVPKTGFVEREVLNHSAAPRHTSALRKKIAAELAGSVIWVKSEDHYLRVSNQMGEHILFLGKLSDFVHEFSSEGLQVHRSWWVSKNSIVSVKYGRTPTITLTDGKEVPIGRSFLEMIRTLKHAAYDQ</sequence>
<feature type="transmembrane region" description="Helical" evidence="1">
    <location>
        <begin position="79"/>
        <end position="104"/>
    </location>
</feature>
<dbReference type="EMBL" id="SMGR01000001">
    <property type="protein sequence ID" value="TCL08289.1"/>
    <property type="molecule type" value="Genomic_DNA"/>
</dbReference>
<feature type="transmembrane region" description="Helical" evidence="1">
    <location>
        <begin position="16"/>
        <end position="35"/>
    </location>
</feature>
<name>A0A4R1NKU8_9RHOB</name>
<accession>A0A4R1NKU8</accession>
<keyword evidence="4" id="KW-1185">Reference proteome</keyword>
<evidence type="ECO:0000259" key="2">
    <source>
        <dbReference type="PROSITE" id="PS50930"/>
    </source>
</evidence>
<dbReference type="OrthoDB" id="7028951at2"/>
<dbReference type="GO" id="GO:0003677">
    <property type="term" value="F:DNA binding"/>
    <property type="evidence" value="ECO:0007669"/>
    <property type="project" value="UniProtKB-KW"/>
</dbReference>
<dbReference type="AlphaFoldDB" id="A0A4R1NKU8"/>
<dbReference type="PROSITE" id="PS50930">
    <property type="entry name" value="HTH_LYTTR"/>
    <property type="match status" value="1"/>
</dbReference>
<feature type="transmembrane region" description="Helical" evidence="1">
    <location>
        <begin position="41"/>
        <end position="58"/>
    </location>
</feature>
<protein>
    <submittedName>
        <fullName evidence="3">LytTr DNA-binding domain-containing protein</fullName>
    </submittedName>
</protein>
<evidence type="ECO:0000313" key="4">
    <source>
        <dbReference type="Proteomes" id="UP000295673"/>
    </source>
</evidence>
<dbReference type="Proteomes" id="UP000295673">
    <property type="component" value="Unassembled WGS sequence"/>
</dbReference>
<dbReference type="RefSeq" id="WP_132858429.1">
    <property type="nucleotide sequence ID" value="NZ_SMGR01000001.1"/>
</dbReference>
<dbReference type="Pfam" id="PF04397">
    <property type="entry name" value="LytTR"/>
    <property type="match status" value="1"/>
</dbReference>
<organism evidence="3 4">
    <name type="scientific">Shimia isoporae</name>
    <dbReference type="NCBI Taxonomy" id="647720"/>
    <lineage>
        <taxon>Bacteria</taxon>
        <taxon>Pseudomonadati</taxon>
        <taxon>Pseudomonadota</taxon>
        <taxon>Alphaproteobacteria</taxon>
        <taxon>Rhodobacterales</taxon>
        <taxon>Roseobacteraceae</taxon>
    </lineage>
</organism>
<dbReference type="Gene3D" id="2.40.50.1020">
    <property type="entry name" value="LytTr DNA-binding domain"/>
    <property type="match status" value="1"/>
</dbReference>